<keyword evidence="3" id="KW-1185">Reference proteome</keyword>
<dbReference type="GO" id="GO:0016787">
    <property type="term" value="F:hydrolase activity"/>
    <property type="evidence" value="ECO:0007669"/>
    <property type="project" value="UniProtKB-KW"/>
</dbReference>
<dbReference type="AlphaFoldDB" id="A0A1Z3HN20"/>
<dbReference type="Proteomes" id="UP000191901">
    <property type="component" value="Chromosome"/>
</dbReference>
<accession>A0A1Z3HN20</accession>
<protein>
    <submittedName>
        <fullName evidence="2">Metallophosphoesterase</fullName>
        <ecNumber evidence="2">3.1.-.-</ecNumber>
    </submittedName>
</protein>
<organism evidence="2 3">
    <name type="scientific">Halomicronema hongdechloris C2206</name>
    <dbReference type="NCBI Taxonomy" id="1641165"/>
    <lineage>
        <taxon>Bacteria</taxon>
        <taxon>Bacillati</taxon>
        <taxon>Cyanobacteriota</taxon>
        <taxon>Cyanophyceae</taxon>
        <taxon>Nodosilineales</taxon>
        <taxon>Nodosilineaceae</taxon>
        <taxon>Halomicronema</taxon>
    </lineage>
</organism>
<evidence type="ECO:0000313" key="2">
    <source>
        <dbReference type="EMBL" id="ASC71547.1"/>
    </source>
</evidence>
<sequence>MVFSDINSRYGSTHYRAEVEQAVQVMTDWQPDLILCAGDMVAGQSLSLTQAEITAMWAAFDQKVFAPLQATGIPFGFTLGNHDASSSRVQGQYAFAQERQLAAAYWRPRQDRLGLTYVDRAGFPFYYSFQQNDIFYLVWDASSATVSAPEIAWADRSLASTTAQRCRRRIVMGHLPLYAVSQGRDRTGEFLSQADRLQTLLERHNVHSYICGHHHAYYPAGSGPRTWLGRTDAAMQTLTVLDMFFPDFGPATTVYTTYDMGTRQVIELPQLPRQIVGPNGRLLRHDLTWSDLSQAEKNQPYVPSRH</sequence>
<dbReference type="InterPro" id="IPR029052">
    <property type="entry name" value="Metallo-depent_PP-like"/>
</dbReference>
<dbReference type="InterPro" id="IPR004843">
    <property type="entry name" value="Calcineurin-like_PHP"/>
</dbReference>
<reference evidence="2 3" key="1">
    <citation type="journal article" date="2016" name="Biochim. Biophys. Acta">
        <title>Characterization of red-shifted phycobilisomes isolated from the chlorophyll f-containing cyanobacterium Halomicronema hongdechloris.</title>
        <authorList>
            <person name="Li Y."/>
            <person name="Lin Y."/>
            <person name="Garvey C.J."/>
            <person name="Birch D."/>
            <person name="Corkery R.W."/>
            <person name="Loughlin P.C."/>
            <person name="Scheer H."/>
            <person name="Willows R.D."/>
            <person name="Chen M."/>
        </authorList>
    </citation>
    <scope>NUCLEOTIDE SEQUENCE [LARGE SCALE GENOMIC DNA]</scope>
    <source>
        <strain evidence="2 3">C2206</strain>
    </source>
</reference>
<proteinExistence type="predicted"/>
<dbReference type="RefSeq" id="WP_225889464.1">
    <property type="nucleotide sequence ID" value="NZ_CP021983.2"/>
</dbReference>
<dbReference type="PANTHER" id="PTHR43143">
    <property type="entry name" value="METALLOPHOSPHOESTERASE, CALCINEURIN SUPERFAMILY"/>
    <property type="match status" value="1"/>
</dbReference>
<dbReference type="PANTHER" id="PTHR43143:SF1">
    <property type="entry name" value="SERINE_THREONINE-PROTEIN PHOSPHATASE CPPED1"/>
    <property type="match status" value="1"/>
</dbReference>
<dbReference type="Gene3D" id="3.60.21.10">
    <property type="match status" value="1"/>
</dbReference>
<dbReference type="EC" id="3.1.-.-" evidence="2"/>
<dbReference type="SUPFAM" id="SSF56300">
    <property type="entry name" value="Metallo-dependent phosphatases"/>
    <property type="match status" value="1"/>
</dbReference>
<dbReference type="EMBL" id="CP021983">
    <property type="protein sequence ID" value="ASC71547.1"/>
    <property type="molecule type" value="Genomic_DNA"/>
</dbReference>
<dbReference type="InterPro" id="IPR051918">
    <property type="entry name" value="STPP_CPPED1"/>
</dbReference>
<gene>
    <name evidence="2" type="ORF">XM38_024990</name>
</gene>
<dbReference type="KEGG" id="hhg:XM38_024990"/>
<name>A0A1Z3HN20_9CYAN</name>
<feature type="domain" description="Calcineurin-like phosphoesterase" evidence="1">
    <location>
        <begin position="2"/>
        <end position="217"/>
    </location>
</feature>
<dbReference type="Pfam" id="PF00149">
    <property type="entry name" value="Metallophos"/>
    <property type="match status" value="1"/>
</dbReference>
<evidence type="ECO:0000259" key="1">
    <source>
        <dbReference type="Pfam" id="PF00149"/>
    </source>
</evidence>
<keyword evidence="2" id="KW-0378">Hydrolase</keyword>
<evidence type="ECO:0000313" key="3">
    <source>
        <dbReference type="Proteomes" id="UP000191901"/>
    </source>
</evidence>